<dbReference type="InterPro" id="IPR036971">
    <property type="entry name" value="PDEase_catalytic_dom_sf"/>
</dbReference>
<feature type="region of interest" description="Disordered" evidence="7">
    <location>
        <begin position="88"/>
        <end position="131"/>
    </location>
</feature>
<dbReference type="InterPro" id="IPR003018">
    <property type="entry name" value="GAF"/>
</dbReference>
<feature type="binding site" evidence="6">
    <location>
        <position position="1069"/>
    </location>
    <ligand>
        <name>Zn(2+)</name>
        <dbReference type="ChEBI" id="CHEBI:29105"/>
        <label>1</label>
    </ligand>
</feature>
<dbReference type="InterPro" id="IPR029016">
    <property type="entry name" value="GAF-like_dom_sf"/>
</dbReference>
<dbReference type="CDD" id="cd00077">
    <property type="entry name" value="HDc"/>
    <property type="match status" value="1"/>
</dbReference>
<dbReference type="GO" id="GO:0141162">
    <property type="term" value="P:negative regulation of cAMP/PKA signal transduction"/>
    <property type="evidence" value="ECO:0000318"/>
    <property type="project" value="GO_Central"/>
</dbReference>
<organism evidence="9 10">
    <name type="scientific">Trichomonas vaginalis (strain ATCC PRA-98 / G3)</name>
    <dbReference type="NCBI Taxonomy" id="412133"/>
    <lineage>
        <taxon>Eukaryota</taxon>
        <taxon>Metamonada</taxon>
        <taxon>Parabasalia</taxon>
        <taxon>Trichomonadida</taxon>
        <taxon>Trichomonadidae</taxon>
        <taxon>Trichomonas</taxon>
    </lineage>
</organism>
<feature type="binding site" evidence="5">
    <location>
        <begin position="917"/>
        <end position="921"/>
    </location>
    <ligand>
        <name>AMP</name>
        <dbReference type="ChEBI" id="CHEBI:456215"/>
    </ligand>
</feature>
<dbReference type="AlphaFoldDB" id="A2EHB3"/>
<dbReference type="eggNOG" id="KOG3689">
    <property type="taxonomic scope" value="Eukaryota"/>
</dbReference>
<dbReference type="VEuPathDB" id="TrichDB:TVAG_333170"/>
<dbReference type="Pfam" id="PF00233">
    <property type="entry name" value="PDEase_I"/>
    <property type="match status" value="1"/>
</dbReference>
<feature type="compositionally biased region" description="Low complexity" evidence="7">
    <location>
        <begin position="106"/>
        <end position="116"/>
    </location>
</feature>
<dbReference type="InterPro" id="IPR002073">
    <property type="entry name" value="PDEase_catalytic_dom"/>
</dbReference>
<dbReference type="Pfam" id="PF01590">
    <property type="entry name" value="GAF"/>
    <property type="match status" value="1"/>
</dbReference>
<dbReference type="SUPFAM" id="SSF109604">
    <property type="entry name" value="HD-domain/PDEase-like"/>
    <property type="match status" value="1"/>
</dbReference>
<sequence>MSATMKMLRKIHEQNERESVVKELISLRPITPVEIRASHPFETVYNDFNPPPIPVDQFAPYLSRKLTMKRNQKIEKMKMQNTVAQPTFVLTNSVTQDTEEEKETKSNTSVKTQPQPQTNPPNPTTLVPASSRTTDKSFLLHSGRHLQQHLKMEECFDKIVSGCSSMPLHRLFETTLQVYFLAEKVLFYHDVSSVKVLYCPSTTTYCPHGSGLVGYTQFVRKTLNIPIANEHISYDYKTEYANCPPDAHVLVFPLYDGSSHVKCIVEVIRNGKSPTFTEDDERFVEYFQNKCKIYSRWLFQPVLDDQFASDLMQTCRLGQFVESIRDKLCKLFSCRSAEIWMLHKEKDQIFQYQPNKDQPILIPPNDTGIPGFSLRKEIPVSCISCRVHSAYNEKIDGNGDYSVLSIPVRDPNMPVTYAIVLRGKRIPQFFTDYDEKILARVAGYCIASLTSAEIVEKNHMALEESLRQQKRLRSLLEVAETLSGQLRMDVLIPNIMSRACDLVKADRCSLFLVNDSHDKLQMTFGAGLKNTIEIPINAGIVGWSATKGEILNIKDAYDDPRFNRGTDLATGYRTLTILSVPIFDDKKGIRGVTEMINKLDGVFTEDDEKLIQIFNVFCGISIENARLYRASLDLTMQLHSFRDISASMAQSQTIKKLLEEIIKNTRTVIGAVYANFYLCENGQILFTPYVQDEDIDETSKKAQQIREGRTKEDSLGVKRAIIAKLMLGDESEYDAEEKKEEEMRNKVITKCVNTKESAMLNNDDYEKSLICVPILSSDRVVMGAVLMRWKKSQQKFTQDDLKLLESYSVFLSLSLERFKLKNIAQLGSLEVEMQNVMSNEERGEMRVPTKLLMSDEECGALLLRNFESTEWKGMALFKVAFNIFNTFNLFKKFKISASCFFSFLFEMKNSYLPVPYHNFTHAIDTMQFMAHVIILCGLKDVLTQKEILILLVACICHDANHDGFSNNYNYKAQTPLSILFKGQSVLETHHCSVSITILSKDESALFNNFPDDEIASVWTLFIDLVMATDMSKHFDIVDEMREYLAMGLTWKDHPKGRLLFMKLLIKAADISNCVREFETADRWADVLCEEFFRQGDLERALGMEYDGPLHERQHLNKQKSQLGFYKSVALPLYLLMERIEPGFSVFVTNVKNNMEKWAATKKEKDDLERIEKEKEEEEKRKREELKAVEEAQKKDMEQMAKAKAEKEKQKIKY</sequence>
<dbReference type="GO" id="GO:0047555">
    <property type="term" value="F:3',5'-cyclic-GMP phosphodiesterase activity"/>
    <property type="evidence" value="ECO:0000318"/>
    <property type="project" value="GO_Central"/>
</dbReference>
<dbReference type="KEGG" id="tva:4765888"/>
<evidence type="ECO:0000256" key="2">
    <source>
        <dbReference type="ARBA" id="ARBA00022723"/>
    </source>
</evidence>
<feature type="binding site" evidence="6">
    <location>
        <position position="921"/>
    </location>
    <ligand>
        <name>Zn(2+)</name>
        <dbReference type="ChEBI" id="CHEBI:29105"/>
        <label>1</label>
    </ligand>
</feature>
<protein>
    <submittedName>
        <fullName evidence="9">3'5'-cyclic nucleotide phosphodiesterase family protein</fullName>
    </submittedName>
</protein>
<evidence type="ECO:0000313" key="9">
    <source>
        <dbReference type="EMBL" id="EAY07992.1"/>
    </source>
</evidence>
<keyword evidence="10" id="KW-1185">Reference proteome</keyword>
<dbReference type="InterPro" id="IPR003607">
    <property type="entry name" value="HD/PDEase_dom"/>
</dbReference>
<dbReference type="Gene3D" id="1.10.1300.10">
    <property type="entry name" value="3'5'-cyclic nucleotide phosphodiesterase, catalytic domain"/>
    <property type="match status" value="1"/>
</dbReference>
<feature type="region of interest" description="Disordered" evidence="7">
    <location>
        <begin position="1161"/>
        <end position="1213"/>
    </location>
</feature>
<dbReference type="EMBL" id="DS113388">
    <property type="protein sequence ID" value="EAY07992.1"/>
    <property type="molecule type" value="Genomic_DNA"/>
</dbReference>
<dbReference type="GO" id="GO:0004115">
    <property type="term" value="F:3',5'-cyclic-AMP phosphodiesterase activity"/>
    <property type="evidence" value="ECO:0000318"/>
    <property type="project" value="GO_Central"/>
</dbReference>
<dbReference type="GO" id="GO:0046872">
    <property type="term" value="F:metal ion binding"/>
    <property type="evidence" value="ECO:0007669"/>
    <property type="project" value="UniProtKB-KW"/>
</dbReference>
<dbReference type="VEuPathDB" id="TrichDB:TVAGG3_0933960"/>
<gene>
    <name evidence="9" type="ORF">TVAG_333170</name>
</gene>
<evidence type="ECO:0000256" key="5">
    <source>
        <dbReference type="PIRSR" id="PIRSR623088-2"/>
    </source>
</evidence>
<feature type="binding site" evidence="5">
    <location>
        <position position="958"/>
    </location>
    <ligand>
        <name>AMP</name>
        <dbReference type="ChEBI" id="CHEBI:456215"/>
    </ligand>
</feature>
<keyword evidence="2 6" id="KW-0479">Metal-binding</keyword>
<feature type="active site" description="Proton donor" evidence="4">
    <location>
        <position position="917"/>
    </location>
</feature>
<keyword evidence="3" id="KW-0378">Hydrolase</keyword>
<evidence type="ECO:0000256" key="3">
    <source>
        <dbReference type="ARBA" id="ARBA00022801"/>
    </source>
</evidence>
<dbReference type="SMR" id="A2EHB3"/>
<evidence type="ECO:0000313" key="10">
    <source>
        <dbReference type="Proteomes" id="UP000001542"/>
    </source>
</evidence>
<dbReference type="PRINTS" id="PR00387">
    <property type="entry name" value="PDIESTERASE1"/>
</dbReference>
<accession>A2EHB3</accession>
<dbReference type="InParanoid" id="A2EHB3"/>
<dbReference type="PANTHER" id="PTHR11347">
    <property type="entry name" value="CYCLIC NUCLEOTIDE PHOSPHODIESTERASE"/>
    <property type="match status" value="1"/>
</dbReference>
<dbReference type="SUPFAM" id="SSF55781">
    <property type="entry name" value="GAF domain-like"/>
    <property type="match status" value="4"/>
</dbReference>
<evidence type="ECO:0000256" key="6">
    <source>
        <dbReference type="PIRSR" id="PIRSR623088-3"/>
    </source>
</evidence>
<evidence type="ECO:0000256" key="1">
    <source>
        <dbReference type="ARBA" id="ARBA00022535"/>
    </source>
</evidence>
<dbReference type="STRING" id="5722.A2EHB3"/>
<feature type="binding site" evidence="5">
    <location>
        <position position="1069"/>
    </location>
    <ligand>
        <name>AMP</name>
        <dbReference type="ChEBI" id="CHEBI:456215"/>
    </ligand>
</feature>
<feature type="binding site" evidence="5">
    <location>
        <position position="1121"/>
    </location>
    <ligand>
        <name>AMP</name>
        <dbReference type="ChEBI" id="CHEBI:456215"/>
    </ligand>
</feature>
<feature type="binding site" evidence="6">
    <location>
        <position position="958"/>
    </location>
    <ligand>
        <name>Zn(2+)</name>
        <dbReference type="ChEBI" id="CHEBI:29105"/>
        <label>1</label>
    </ligand>
</feature>
<dbReference type="GO" id="GO:0007165">
    <property type="term" value="P:signal transduction"/>
    <property type="evidence" value="ECO:0007669"/>
    <property type="project" value="InterPro"/>
</dbReference>
<name>A2EHB3_TRIV3</name>
<reference evidence="9" key="2">
    <citation type="journal article" date="2007" name="Science">
        <title>Draft genome sequence of the sexually transmitted pathogen Trichomonas vaginalis.</title>
        <authorList>
            <person name="Carlton J.M."/>
            <person name="Hirt R.P."/>
            <person name="Silva J.C."/>
            <person name="Delcher A.L."/>
            <person name="Schatz M."/>
            <person name="Zhao Q."/>
            <person name="Wortman J.R."/>
            <person name="Bidwell S.L."/>
            <person name="Alsmark U.C.M."/>
            <person name="Besteiro S."/>
            <person name="Sicheritz-Ponten T."/>
            <person name="Noel C.J."/>
            <person name="Dacks J.B."/>
            <person name="Foster P.G."/>
            <person name="Simillion C."/>
            <person name="Van de Peer Y."/>
            <person name="Miranda-Saavedra D."/>
            <person name="Barton G.J."/>
            <person name="Westrop G.D."/>
            <person name="Mueller S."/>
            <person name="Dessi D."/>
            <person name="Fiori P.L."/>
            <person name="Ren Q."/>
            <person name="Paulsen I."/>
            <person name="Zhang H."/>
            <person name="Bastida-Corcuera F.D."/>
            <person name="Simoes-Barbosa A."/>
            <person name="Brown M.T."/>
            <person name="Hayes R.D."/>
            <person name="Mukherjee M."/>
            <person name="Okumura C.Y."/>
            <person name="Schneider R."/>
            <person name="Smith A.J."/>
            <person name="Vanacova S."/>
            <person name="Villalvazo M."/>
            <person name="Haas B.J."/>
            <person name="Pertea M."/>
            <person name="Feldblyum T.V."/>
            <person name="Utterback T.R."/>
            <person name="Shu C.L."/>
            <person name="Osoegawa K."/>
            <person name="de Jong P.J."/>
            <person name="Hrdy I."/>
            <person name="Horvathova L."/>
            <person name="Zubacova Z."/>
            <person name="Dolezal P."/>
            <person name="Malik S.B."/>
            <person name="Logsdon J.M. Jr."/>
            <person name="Henze K."/>
            <person name="Gupta A."/>
            <person name="Wang C.C."/>
            <person name="Dunne R.L."/>
            <person name="Upcroft J.A."/>
            <person name="Upcroft P."/>
            <person name="White O."/>
            <person name="Salzberg S.L."/>
            <person name="Tang P."/>
            <person name="Chiu C.-H."/>
            <person name="Lee Y.-S."/>
            <person name="Embley T.M."/>
            <person name="Coombs G.H."/>
            <person name="Mottram J.C."/>
            <person name="Tachezy J."/>
            <person name="Fraser-Liggett C.M."/>
            <person name="Johnson P.J."/>
        </authorList>
    </citation>
    <scope>NUCLEOTIDE SEQUENCE [LARGE SCALE GENOMIC DNA]</scope>
    <source>
        <strain evidence="9">G3</strain>
    </source>
</reference>
<proteinExistence type="predicted"/>
<feature type="binding site" evidence="6">
    <location>
        <position position="957"/>
    </location>
    <ligand>
        <name>Zn(2+)</name>
        <dbReference type="ChEBI" id="CHEBI:29105"/>
        <label>1</label>
    </ligand>
</feature>
<keyword evidence="1" id="KW-0140">cGMP</keyword>
<dbReference type="SMART" id="SM00471">
    <property type="entry name" value="HDc"/>
    <property type="match status" value="1"/>
</dbReference>
<dbReference type="SMART" id="SM00065">
    <property type="entry name" value="GAF"/>
    <property type="match status" value="3"/>
</dbReference>
<dbReference type="InterPro" id="IPR023088">
    <property type="entry name" value="PDEase"/>
</dbReference>
<dbReference type="Gene3D" id="3.30.450.40">
    <property type="match status" value="4"/>
</dbReference>
<dbReference type="OrthoDB" id="10253699at2759"/>
<reference evidence="9" key="1">
    <citation type="submission" date="2006-10" db="EMBL/GenBank/DDBJ databases">
        <authorList>
            <person name="Amadeo P."/>
            <person name="Zhao Q."/>
            <person name="Wortman J."/>
            <person name="Fraser-Liggett C."/>
            <person name="Carlton J."/>
        </authorList>
    </citation>
    <scope>NUCLEOTIDE SEQUENCE</scope>
    <source>
        <strain evidence="9">G3</strain>
    </source>
</reference>
<feature type="binding site" evidence="6">
    <location>
        <position position="958"/>
    </location>
    <ligand>
        <name>Zn(2+)</name>
        <dbReference type="ChEBI" id="CHEBI:29105"/>
        <label>2</label>
    </ligand>
</feature>
<feature type="domain" description="PDEase" evidence="8">
    <location>
        <begin position="840"/>
        <end position="1164"/>
    </location>
</feature>
<evidence type="ECO:0000256" key="7">
    <source>
        <dbReference type="SAM" id="MobiDB-lite"/>
    </source>
</evidence>
<dbReference type="PROSITE" id="PS51845">
    <property type="entry name" value="PDEASE_I_2"/>
    <property type="match status" value="1"/>
</dbReference>
<evidence type="ECO:0000259" key="8">
    <source>
        <dbReference type="PROSITE" id="PS51845"/>
    </source>
</evidence>
<dbReference type="RefSeq" id="XP_001320215.1">
    <property type="nucleotide sequence ID" value="XM_001320180.1"/>
</dbReference>
<dbReference type="Proteomes" id="UP000001542">
    <property type="component" value="Unassembled WGS sequence"/>
</dbReference>
<evidence type="ECO:0000256" key="4">
    <source>
        <dbReference type="PIRSR" id="PIRSR623088-1"/>
    </source>
</evidence>